<name>A0AAV2I924_LYMST</name>
<evidence type="ECO:0000256" key="5">
    <source>
        <dbReference type="ARBA" id="ARBA00023136"/>
    </source>
</evidence>
<evidence type="ECO:0000256" key="4">
    <source>
        <dbReference type="ARBA" id="ARBA00022989"/>
    </source>
</evidence>
<proteinExistence type="inferred from homology"/>
<evidence type="ECO:0000313" key="7">
    <source>
        <dbReference type="EMBL" id="CAL1543056.1"/>
    </source>
</evidence>
<feature type="transmembrane region" description="Helical" evidence="6">
    <location>
        <begin position="180"/>
        <end position="200"/>
    </location>
</feature>
<dbReference type="PANTHER" id="PTHR16007">
    <property type="entry name" value="EPIDIDYMAL MEMBRANE PROTEIN E9-RELATED"/>
    <property type="match status" value="1"/>
</dbReference>
<keyword evidence="3 6" id="KW-0812">Transmembrane</keyword>
<evidence type="ECO:0000256" key="1">
    <source>
        <dbReference type="ARBA" id="ARBA00004141"/>
    </source>
</evidence>
<sequence>MGDLKGHAIPGSFFVLLGLWWAIGCLRTFLGARKNGDVFKASSTYGFTCFQGRISRLPIEGIVKIIVCTGGMLGELLAHLPVPPMGIVQHATMYLFFLLSGIVDVSLHYGLPLPHGADYISVALALVIEGLLFNSHVHGRPVLDIHVHMLLVYVVFATAIVVALEIRFTKSPILGMARAYLTMLQGTWFWGVGVILYGHGKPNTTWDLDSHDGPMQATIYFSWHCGVHMVLLLLLTLITSCFYRRSEQTPSIGLDKLGHSFLNSDSGEQPYSILSSEDKGVVGSDDEFETDLRTL</sequence>
<evidence type="ECO:0008006" key="9">
    <source>
        <dbReference type="Google" id="ProtNLM"/>
    </source>
</evidence>
<keyword evidence="4 6" id="KW-1133">Transmembrane helix</keyword>
<dbReference type="InterPro" id="IPR042127">
    <property type="entry name" value="TMEM45"/>
</dbReference>
<gene>
    <name evidence="7" type="ORF">GSLYS_00016590001</name>
</gene>
<dbReference type="PANTHER" id="PTHR16007:SF15">
    <property type="entry name" value="TRANSMEMBRANE PROTEIN 45B"/>
    <property type="match status" value="1"/>
</dbReference>
<evidence type="ECO:0000313" key="8">
    <source>
        <dbReference type="Proteomes" id="UP001497497"/>
    </source>
</evidence>
<accession>A0AAV2I924</accession>
<feature type="transmembrane region" description="Helical" evidence="6">
    <location>
        <begin position="87"/>
        <end position="107"/>
    </location>
</feature>
<evidence type="ECO:0000256" key="3">
    <source>
        <dbReference type="ARBA" id="ARBA00022692"/>
    </source>
</evidence>
<evidence type="ECO:0000256" key="2">
    <source>
        <dbReference type="ARBA" id="ARBA00006948"/>
    </source>
</evidence>
<comment type="similarity">
    <text evidence="2">Belongs to the TMEM45 family.</text>
</comment>
<comment type="caution">
    <text evidence="7">The sequence shown here is derived from an EMBL/GenBank/DDBJ whole genome shotgun (WGS) entry which is preliminary data.</text>
</comment>
<dbReference type="Proteomes" id="UP001497497">
    <property type="component" value="Unassembled WGS sequence"/>
</dbReference>
<evidence type="ECO:0000256" key="6">
    <source>
        <dbReference type="SAM" id="Phobius"/>
    </source>
</evidence>
<dbReference type="PROSITE" id="PS51257">
    <property type="entry name" value="PROKAR_LIPOPROTEIN"/>
    <property type="match status" value="1"/>
</dbReference>
<reference evidence="7 8" key="1">
    <citation type="submission" date="2024-04" db="EMBL/GenBank/DDBJ databases">
        <authorList>
            <consortium name="Genoscope - CEA"/>
            <person name="William W."/>
        </authorList>
    </citation>
    <scope>NUCLEOTIDE SEQUENCE [LARGE SCALE GENOMIC DNA]</scope>
</reference>
<dbReference type="AlphaFoldDB" id="A0AAV2I924"/>
<keyword evidence="8" id="KW-1185">Reference proteome</keyword>
<feature type="transmembrane region" description="Helical" evidence="6">
    <location>
        <begin position="12"/>
        <end position="30"/>
    </location>
</feature>
<feature type="transmembrane region" description="Helical" evidence="6">
    <location>
        <begin position="145"/>
        <end position="168"/>
    </location>
</feature>
<feature type="transmembrane region" description="Helical" evidence="6">
    <location>
        <begin position="220"/>
        <end position="243"/>
    </location>
</feature>
<comment type="subcellular location">
    <subcellularLocation>
        <location evidence="1">Membrane</location>
        <topology evidence="1">Multi-pass membrane protein</topology>
    </subcellularLocation>
</comment>
<organism evidence="7 8">
    <name type="scientific">Lymnaea stagnalis</name>
    <name type="common">Great pond snail</name>
    <name type="synonym">Helix stagnalis</name>
    <dbReference type="NCBI Taxonomy" id="6523"/>
    <lineage>
        <taxon>Eukaryota</taxon>
        <taxon>Metazoa</taxon>
        <taxon>Spiralia</taxon>
        <taxon>Lophotrochozoa</taxon>
        <taxon>Mollusca</taxon>
        <taxon>Gastropoda</taxon>
        <taxon>Heterobranchia</taxon>
        <taxon>Euthyneura</taxon>
        <taxon>Panpulmonata</taxon>
        <taxon>Hygrophila</taxon>
        <taxon>Lymnaeoidea</taxon>
        <taxon>Lymnaeidae</taxon>
        <taxon>Lymnaea</taxon>
    </lineage>
</organism>
<dbReference type="GO" id="GO:0016020">
    <property type="term" value="C:membrane"/>
    <property type="evidence" value="ECO:0007669"/>
    <property type="project" value="UniProtKB-SubCell"/>
</dbReference>
<protein>
    <recommendedName>
        <fullName evidence="9">Transmembrane protein 45B</fullName>
    </recommendedName>
</protein>
<dbReference type="InterPro" id="IPR006904">
    <property type="entry name" value="DUF716"/>
</dbReference>
<dbReference type="EMBL" id="CAXITT010000522">
    <property type="protein sequence ID" value="CAL1543056.1"/>
    <property type="molecule type" value="Genomic_DNA"/>
</dbReference>
<keyword evidence="5 6" id="KW-0472">Membrane</keyword>
<dbReference type="Pfam" id="PF04819">
    <property type="entry name" value="DUF716"/>
    <property type="match status" value="1"/>
</dbReference>